<dbReference type="InterPro" id="IPR047937">
    <property type="entry name" value="Eex_IncN-like"/>
</dbReference>
<evidence type="ECO:0000313" key="1">
    <source>
        <dbReference type="EMBL" id="XDL15994.1"/>
    </source>
</evidence>
<name>A0AB39IEJ2_9GAMM</name>
<keyword evidence="1" id="KW-0449">Lipoprotein</keyword>
<dbReference type="NCBIfam" id="NF033894">
    <property type="entry name" value="Eex_IncN"/>
    <property type="match status" value="1"/>
</dbReference>
<organism evidence="1">
    <name type="scientific">Dickeya oryzae</name>
    <dbReference type="NCBI Taxonomy" id="1240404"/>
    <lineage>
        <taxon>Bacteria</taxon>
        <taxon>Pseudomonadati</taxon>
        <taxon>Pseudomonadota</taxon>
        <taxon>Gammaproteobacteria</taxon>
        <taxon>Enterobacterales</taxon>
        <taxon>Pectobacteriaceae</taxon>
        <taxon>Dickeya</taxon>
    </lineage>
</organism>
<protein>
    <submittedName>
        <fullName evidence="1">EexN family lipoprotein</fullName>
    </submittedName>
</protein>
<dbReference type="AlphaFoldDB" id="A0AB39IEJ2"/>
<proteinExistence type="predicted"/>
<accession>A0AB39IEJ2</accession>
<dbReference type="EMBL" id="CP162411">
    <property type="protein sequence ID" value="XDL15994.1"/>
    <property type="molecule type" value="Genomic_DNA"/>
</dbReference>
<dbReference type="RefSeq" id="WP_306743441.1">
    <property type="nucleotide sequence ID" value="NZ_CP162411.1"/>
</dbReference>
<gene>
    <name evidence="1" type="ORF">LF923_0007065</name>
</gene>
<sequence length="95" mass="10885">MRSMSSNLPHRFPILIIERASMKTSLCIFSVIWGAFCLTGCDNPKSTQWYKAHPDEMNQRYQACESSGEDSQDCKNARAARFELRQEKAKVPNLN</sequence>
<dbReference type="GeneID" id="49321396"/>
<reference evidence="1" key="1">
    <citation type="submission" date="2024-07" db="EMBL/GenBank/DDBJ databases">
        <authorList>
            <person name="Pedron J."/>
        </authorList>
    </citation>
    <scope>NUCLEOTIDE SEQUENCE</scope>
    <source>
        <strain evidence="1">A642-S2-A17</strain>
    </source>
</reference>